<reference evidence="1" key="1">
    <citation type="submission" date="2022-11" db="EMBL/GenBank/DDBJ databases">
        <authorList>
            <person name="Kikuchi T."/>
        </authorList>
    </citation>
    <scope>NUCLEOTIDE SEQUENCE</scope>
    <source>
        <strain evidence="1">PS1010</strain>
    </source>
</reference>
<evidence type="ECO:0000313" key="2">
    <source>
        <dbReference type="Proteomes" id="UP001152747"/>
    </source>
</evidence>
<comment type="caution">
    <text evidence="1">The sequence shown here is derived from an EMBL/GenBank/DDBJ whole genome shotgun (WGS) entry which is preliminary data.</text>
</comment>
<dbReference type="EMBL" id="CANHGI010000004">
    <property type="protein sequence ID" value="CAI5446846.1"/>
    <property type="molecule type" value="Genomic_DNA"/>
</dbReference>
<sequence>MMIDPKVTLKVWTAHLNDISEMTDLDEKCAKFIDFLDPEINPHRKKDFEALILSISLDLVKNLAAEKSHALLRRLKNSEFLDKLGFFETLIQAYEKEPFNELGILNFCKVIQTDPLVAPHLGAKLIRFFRAAPKSQVGNLMATCEKNDFISRHFMTEIRETFSAYWEKEFLAKFEPVNLPLTHALFEPLEYLISFVSTEYILELMLKKSDVILLNEGLDDVIRVRYAISLAKIGLDRPNNQFNARPQNLPLFFGYFMRYLPRYSDKYNLNLTNSSSPRDSEHWPEINLNMRMTGARVELGVQLITNFVWFSPAEKWRMVTICEDYENHIKCCEYVMAVYCEPLLDLQERRVVQRTRNALKAILNFAILPLGTPPSFGRRKEIISQEKAELFLEACEVGGYFYDPRN</sequence>
<organism evidence="1 2">
    <name type="scientific">Caenorhabditis angaria</name>
    <dbReference type="NCBI Taxonomy" id="860376"/>
    <lineage>
        <taxon>Eukaryota</taxon>
        <taxon>Metazoa</taxon>
        <taxon>Ecdysozoa</taxon>
        <taxon>Nematoda</taxon>
        <taxon>Chromadorea</taxon>
        <taxon>Rhabditida</taxon>
        <taxon>Rhabditina</taxon>
        <taxon>Rhabditomorpha</taxon>
        <taxon>Rhabditoidea</taxon>
        <taxon>Rhabditidae</taxon>
        <taxon>Peloderinae</taxon>
        <taxon>Caenorhabditis</taxon>
    </lineage>
</organism>
<dbReference type="AlphaFoldDB" id="A0A9P1N3W2"/>
<proteinExistence type="predicted"/>
<dbReference type="Proteomes" id="UP001152747">
    <property type="component" value="Unassembled WGS sequence"/>
</dbReference>
<accession>A0A9P1N3W2</accession>
<evidence type="ECO:0000313" key="1">
    <source>
        <dbReference type="EMBL" id="CAI5446846.1"/>
    </source>
</evidence>
<keyword evidence="2" id="KW-1185">Reference proteome</keyword>
<protein>
    <submittedName>
        <fullName evidence="1">Uncharacterized protein</fullName>
    </submittedName>
</protein>
<name>A0A9P1N3W2_9PELO</name>
<gene>
    <name evidence="1" type="ORF">CAMP_LOCUS9483</name>
</gene>